<feature type="domain" description="Helicase C-terminal" evidence="7">
    <location>
        <begin position="212"/>
        <end position="358"/>
    </location>
</feature>
<reference evidence="8 9" key="1">
    <citation type="submission" date="2020-05" db="EMBL/GenBank/DDBJ databases">
        <title>Draft genome of xy-202 and genomic insight in genome of the genus Peptostreptococcus.</title>
        <authorList>
            <person name="Zhang Z."/>
        </authorList>
    </citation>
    <scope>NUCLEOTIDE SEQUENCE [LARGE SCALE GENOMIC DNA]</scope>
    <source>
        <strain evidence="8 9">DSM 27025</strain>
    </source>
</reference>
<keyword evidence="3 8" id="KW-0347">Helicase</keyword>
<evidence type="ECO:0000259" key="7">
    <source>
        <dbReference type="PROSITE" id="PS51194"/>
    </source>
</evidence>
<dbReference type="SMART" id="SM00487">
    <property type="entry name" value="DEXDc"/>
    <property type="match status" value="1"/>
</dbReference>
<dbReference type="InterPro" id="IPR001650">
    <property type="entry name" value="Helicase_C-like"/>
</dbReference>
<dbReference type="CDD" id="cd00268">
    <property type="entry name" value="DEADc"/>
    <property type="match status" value="1"/>
</dbReference>
<evidence type="ECO:0000259" key="6">
    <source>
        <dbReference type="PROSITE" id="PS51192"/>
    </source>
</evidence>
<dbReference type="EMBL" id="JABGBW010000001">
    <property type="protein sequence ID" value="MBC2575616.1"/>
    <property type="molecule type" value="Genomic_DNA"/>
</dbReference>
<dbReference type="CDD" id="cd18787">
    <property type="entry name" value="SF2_C_DEAD"/>
    <property type="match status" value="1"/>
</dbReference>
<evidence type="ECO:0000256" key="5">
    <source>
        <dbReference type="ARBA" id="ARBA00038437"/>
    </source>
</evidence>
<name>A0ABR6TJL8_9FIRM</name>
<sequence>MNFVKYNIDYSLVDKLKKFGINSPTEIQGLVIPKIKEKYNIIAESETGSGKTLSFLIPLIDGLIKNHHNTVLILAPTRELVLQISNEAKKLCKDFNLNVLPIYGGKDIKSQINKLNHKIDIIIATPGRFIDHINRKTIDLSFIDVLVIDEADQMLLMGFKNEVDFIESKTAQNKLTLLFSATVNSKVKKMAYKYSDNFLYISAKGKNNIPELIEQEFIFTTDRNKFDDLCRIINRDNPFMAIIFCRTKSRVDNLEMKLSQAGYNCDKIHSDISQAKRERIMKNFKDLKTQFLISTDLSSRGIDISGITHIYNYDFPERAEDYIHRIGRTGRIGKEGKSCSFITKKNKNIYEEIQNLLT</sequence>
<organism evidence="8 9">
    <name type="scientific">Peptostreptococcus canis</name>
    <dbReference type="NCBI Taxonomy" id="1159213"/>
    <lineage>
        <taxon>Bacteria</taxon>
        <taxon>Bacillati</taxon>
        <taxon>Bacillota</taxon>
        <taxon>Clostridia</taxon>
        <taxon>Peptostreptococcales</taxon>
        <taxon>Peptostreptococcaceae</taxon>
        <taxon>Peptostreptococcus</taxon>
    </lineage>
</organism>
<dbReference type="InterPro" id="IPR014001">
    <property type="entry name" value="Helicase_ATP-bd"/>
</dbReference>
<comment type="similarity">
    <text evidence="5">Belongs to the DEAD box helicase family.</text>
</comment>
<dbReference type="InterPro" id="IPR011545">
    <property type="entry name" value="DEAD/DEAH_box_helicase_dom"/>
</dbReference>
<gene>
    <name evidence="8" type="ORF">HLB29_02855</name>
</gene>
<dbReference type="RefSeq" id="WP_185623611.1">
    <property type="nucleotide sequence ID" value="NZ_JABGBW010000001.1"/>
</dbReference>
<evidence type="ECO:0000256" key="4">
    <source>
        <dbReference type="ARBA" id="ARBA00022840"/>
    </source>
</evidence>
<keyword evidence="4" id="KW-0067">ATP-binding</keyword>
<feature type="domain" description="Helicase ATP-binding" evidence="6">
    <location>
        <begin position="32"/>
        <end position="201"/>
    </location>
</feature>
<evidence type="ECO:0000256" key="3">
    <source>
        <dbReference type="ARBA" id="ARBA00022806"/>
    </source>
</evidence>
<evidence type="ECO:0000256" key="2">
    <source>
        <dbReference type="ARBA" id="ARBA00022801"/>
    </source>
</evidence>
<evidence type="ECO:0000313" key="8">
    <source>
        <dbReference type="EMBL" id="MBC2575616.1"/>
    </source>
</evidence>
<evidence type="ECO:0000256" key="1">
    <source>
        <dbReference type="ARBA" id="ARBA00022741"/>
    </source>
</evidence>
<dbReference type="SUPFAM" id="SSF52540">
    <property type="entry name" value="P-loop containing nucleoside triphosphate hydrolases"/>
    <property type="match status" value="1"/>
</dbReference>
<dbReference type="SMART" id="SM00490">
    <property type="entry name" value="HELICc"/>
    <property type="match status" value="1"/>
</dbReference>
<dbReference type="PROSITE" id="PS51194">
    <property type="entry name" value="HELICASE_CTER"/>
    <property type="match status" value="1"/>
</dbReference>
<dbReference type="PANTHER" id="PTHR47959:SF13">
    <property type="entry name" value="ATP-DEPENDENT RNA HELICASE RHLE"/>
    <property type="match status" value="1"/>
</dbReference>
<dbReference type="InterPro" id="IPR050079">
    <property type="entry name" value="DEAD_box_RNA_helicase"/>
</dbReference>
<keyword evidence="1" id="KW-0547">Nucleotide-binding</keyword>
<dbReference type="Pfam" id="PF00270">
    <property type="entry name" value="DEAD"/>
    <property type="match status" value="1"/>
</dbReference>
<dbReference type="InterPro" id="IPR027417">
    <property type="entry name" value="P-loop_NTPase"/>
</dbReference>
<protein>
    <submittedName>
        <fullName evidence="8">DEAD/DEAH box helicase</fullName>
    </submittedName>
</protein>
<evidence type="ECO:0000313" key="9">
    <source>
        <dbReference type="Proteomes" id="UP000713904"/>
    </source>
</evidence>
<dbReference type="Gene3D" id="3.40.50.300">
    <property type="entry name" value="P-loop containing nucleotide triphosphate hydrolases"/>
    <property type="match status" value="2"/>
</dbReference>
<accession>A0ABR6TJL8</accession>
<dbReference type="PANTHER" id="PTHR47959">
    <property type="entry name" value="ATP-DEPENDENT RNA HELICASE RHLE-RELATED"/>
    <property type="match status" value="1"/>
</dbReference>
<proteinExistence type="inferred from homology"/>
<dbReference type="PROSITE" id="PS51192">
    <property type="entry name" value="HELICASE_ATP_BIND_1"/>
    <property type="match status" value="1"/>
</dbReference>
<dbReference type="Proteomes" id="UP000713904">
    <property type="component" value="Unassembled WGS sequence"/>
</dbReference>
<dbReference type="GO" id="GO:0004386">
    <property type="term" value="F:helicase activity"/>
    <property type="evidence" value="ECO:0007669"/>
    <property type="project" value="UniProtKB-KW"/>
</dbReference>
<comment type="caution">
    <text evidence="8">The sequence shown here is derived from an EMBL/GenBank/DDBJ whole genome shotgun (WGS) entry which is preliminary data.</text>
</comment>
<keyword evidence="2" id="KW-0378">Hydrolase</keyword>
<dbReference type="Pfam" id="PF00271">
    <property type="entry name" value="Helicase_C"/>
    <property type="match status" value="1"/>
</dbReference>
<keyword evidence="9" id="KW-1185">Reference proteome</keyword>
<dbReference type="InterPro" id="IPR044742">
    <property type="entry name" value="DEAD/DEAH_RhlB"/>
</dbReference>